<feature type="domain" description="C2H2-type" evidence="17">
    <location>
        <begin position="1293"/>
        <end position="1323"/>
    </location>
</feature>
<feature type="compositionally biased region" description="Polar residues" evidence="16">
    <location>
        <begin position="2191"/>
        <end position="2203"/>
    </location>
</feature>
<feature type="compositionally biased region" description="Basic and acidic residues" evidence="16">
    <location>
        <begin position="75"/>
        <end position="84"/>
    </location>
</feature>
<feature type="compositionally biased region" description="Basic residues" evidence="16">
    <location>
        <begin position="2509"/>
        <end position="2519"/>
    </location>
</feature>
<evidence type="ECO:0000256" key="2">
    <source>
        <dbReference type="ARBA" id="ARBA00004123"/>
    </source>
</evidence>
<feature type="compositionally biased region" description="Basic residues" evidence="16">
    <location>
        <begin position="2275"/>
        <end position="2294"/>
    </location>
</feature>
<feature type="compositionally biased region" description="Polar residues" evidence="16">
    <location>
        <begin position="1786"/>
        <end position="1824"/>
    </location>
</feature>
<feature type="region of interest" description="Disordered" evidence="16">
    <location>
        <begin position="2802"/>
        <end position="2827"/>
    </location>
</feature>
<evidence type="ECO:0000256" key="3">
    <source>
        <dbReference type="ARBA" id="ARBA00006991"/>
    </source>
</evidence>
<evidence type="ECO:0000256" key="7">
    <source>
        <dbReference type="ARBA" id="ARBA00022771"/>
    </source>
</evidence>
<protein>
    <recommendedName>
        <fullName evidence="14">Zinc finger protein 292</fullName>
    </recommendedName>
</protein>
<dbReference type="PANTHER" id="PTHR15507">
    <property type="entry name" value="ZINC FINGER PROTEIN RLF"/>
    <property type="match status" value="1"/>
</dbReference>
<dbReference type="PANTHER" id="PTHR15507:SF14">
    <property type="entry name" value="ZINC FINGER PROTEIN 292"/>
    <property type="match status" value="1"/>
</dbReference>
<feature type="region of interest" description="Disordered" evidence="16">
    <location>
        <begin position="1527"/>
        <end position="1560"/>
    </location>
</feature>
<dbReference type="InterPro" id="IPR058902">
    <property type="entry name" value="zf_C2H2_ZNF292/Rlf"/>
</dbReference>
<dbReference type="SUPFAM" id="SSF57667">
    <property type="entry name" value="beta-beta-alpha zinc fingers"/>
    <property type="match status" value="2"/>
</dbReference>
<dbReference type="PROSITE" id="PS50157">
    <property type="entry name" value="ZINC_FINGER_C2H2_2"/>
    <property type="match status" value="11"/>
</dbReference>
<feature type="compositionally biased region" description="Polar residues" evidence="16">
    <location>
        <begin position="1066"/>
        <end position="1079"/>
    </location>
</feature>
<dbReference type="InParanoid" id="F6W403"/>
<dbReference type="InterPro" id="IPR057986">
    <property type="entry name" value="TPR_Rlf/292/654"/>
</dbReference>
<comment type="function">
    <text evidence="1">May be involved in transcriptional regulation.</text>
</comment>
<evidence type="ECO:0000313" key="19">
    <source>
        <dbReference type="Proteomes" id="UP000008225"/>
    </source>
</evidence>
<evidence type="ECO:0000256" key="4">
    <source>
        <dbReference type="ARBA" id="ARBA00022553"/>
    </source>
</evidence>
<dbReference type="HOGENOM" id="CLU_000520_0_0_1"/>
<organism evidence="18 19">
    <name type="scientific">Callithrix jacchus</name>
    <name type="common">White-tufted-ear marmoset</name>
    <name type="synonym">Simia Jacchus</name>
    <dbReference type="NCBI Taxonomy" id="9483"/>
    <lineage>
        <taxon>Eukaryota</taxon>
        <taxon>Metazoa</taxon>
        <taxon>Chordata</taxon>
        <taxon>Craniata</taxon>
        <taxon>Vertebrata</taxon>
        <taxon>Euteleostomi</taxon>
        <taxon>Mammalia</taxon>
        <taxon>Eutheria</taxon>
        <taxon>Euarchontoglires</taxon>
        <taxon>Primates</taxon>
        <taxon>Haplorrhini</taxon>
        <taxon>Platyrrhini</taxon>
        <taxon>Cebidae</taxon>
        <taxon>Callitrichinae</taxon>
        <taxon>Callithrix</taxon>
        <taxon>Callithrix</taxon>
    </lineage>
</organism>
<feature type="domain" description="C2H2-type" evidence="17">
    <location>
        <begin position="2311"/>
        <end position="2341"/>
    </location>
</feature>
<evidence type="ECO:0000256" key="8">
    <source>
        <dbReference type="ARBA" id="ARBA00022833"/>
    </source>
</evidence>
<feature type="compositionally biased region" description="Basic and acidic residues" evidence="16">
    <location>
        <begin position="2240"/>
        <end position="2251"/>
    </location>
</feature>
<dbReference type="InterPro" id="IPR052251">
    <property type="entry name" value="GH-ZnFinger_Regulators"/>
</dbReference>
<feature type="region of interest" description="Disordered" evidence="16">
    <location>
        <begin position="2183"/>
        <end position="2301"/>
    </location>
</feature>
<feature type="region of interest" description="Disordered" evidence="16">
    <location>
        <begin position="66"/>
        <end position="154"/>
    </location>
</feature>
<evidence type="ECO:0000256" key="9">
    <source>
        <dbReference type="ARBA" id="ARBA00022990"/>
    </source>
</evidence>
<evidence type="ECO:0000256" key="11">
    <source>
        <dbReference type="ARBA" id="ARBA00023125"/>
    </source>
</evidence>
<feature type="domain" description="C2H2-type" evidence="17">
    <location>
        <begin position="2453"/>
        <end position="2483"/>
    </location>
</feature>
<dbReference type="Ensembl" id="ENSCJAT00000001173.4">
    <property type="protein sequence ID" value="ENSCJAP00000001104.3"/>
    <property type="gene ID" value="ENSCJAG00000000634.5"/>
</dbReference>
<keyword evidence="5" id="KW-0479">Metal-binding</keyword>
<feature type="region of interest" description="Disordered" evidence="16">
    <location>
        <begin position="2490"/>
        <end position="2521"/>
    </location>
</feature>
<evidence type="ECO:0000256" key="12">
    <source>
        <dbReference type="ARBA" id="ARBA00023163"/>
    </source>
</evidence>
<feature type="compositionally biased region" description="Polar residues" evidence="16">
    <location>
        <begin position="2652"/>
        <end position="2664"/>
    </location>
</feature>
<dbReference type="Proteomes" id="UP000008225">
    <property type="component" value="Chromosome 4"/>
</dbReference>
<dbReference type="GeneTree" id="ENSGT00950000183034"/>
<keyword evidence="19" id="KW-1185">Reference proteome</keyword>
<dbReference type="Pfam" id="PF25580">
    <property type="entry name" value="TPR_Rlf"/>
    <property type="match status" value="1"/>
</dbReference>
<keyword evidence="4" id="KW-0597">Phosphoprotein</keyword>
<evidence type="ECO:0000256" key="5">
    <source>
        <dbReference type="ARBA" id="ARBA00022723"/>
    </source>
</evidence>
<feature type="compositionally biased region" description="Basic and acidic residues" evidence="16">
    <location>
        <begin position="1537"/>
        <end position="1551"/>
    </location>
</feature>
<feature type="region of interest" description="Disordered" evidence="16">
    <location>
        <begin position="1020"/>
        <end position="1121"/>
    </location>
</feature>
<feature type="domain" description="C2H2-type" evidence="17">
    <location>
        <begin position="945"/>
        <end position="974"/>
    </location>
</feature>
<reference evidence="18" key="3">
    <citation type="submission" date="2025-09" db="UniProtKB">
        <authorList>
            <consortium name="Ensembl"/>
        </authorList>
    </citation>
    <scope>IDENTIFICATION</scope>
</reference>
<evidence type="ECO:0000256" key="6">
    <source>
        <dbReference type="ARBA" id="ARBA00022737"/>
    </source>
</evidence>
<comment type="similarity">
    <text evidence="3">Belongs to the krueppel C2H2-type zinc-finger protein family.</text>
</comment>
<evidence type="ECO:0000256" key="16">
    <source>
        <dbReference type="SAM" id="MobiDB-lite"/>
    </source>
</evidence>
<dbReference type="FunFam" id="3.30.160.60:FF:001066">
    <property type="entry name" value="Zinc finger protein 292"/>
    <property type="match status" value="1"/>
</dbReference>
<dbReference type="FunFam" id="3.30.160.60:FF:001293">
    <property type="entry name" value="Zinc finger protein 292"/>
    <property type="match status" value="1"/>
</dbReference>
<reference evidence="18" key="2">
    <citation type="submission" date="2025-08" db="UniProtKB">
        <authorList>
            <consortium name="Ensembl"/>
        </authorList>
    </citation>
    <scope>IDENTIFICATION</scope>
</reference>
<accession>F6W403</accession>
<feature type="compositionally biased region" description="Basic and acidic residues" evidence="16">
    <location>
        <begin position="2802"/>
        <end position="2811"/>
    </location>
</feature>
<feature type="compositionally biased region" description="Basic and acidic residues" evidence="16">
    <location>
        <begin position="1080"/>
        <end position="1090"/>
    </location>
</feature>
<feature type="domain" description="C2H2-type" evidence="17">
    <location>
        <begin position="764"/>
        <end position="791"/>
    </location>
</feature>
<feature type="compositionally biased region" description="Basic and acidic residues" evidence="16">
    <location>
        <begin position="2636"/>
        <end position="2649"/>
    </location>
</feature>
<keyword evidence="8" id="KW-0862">Zinc</keyword>
<dbReference type="SMART" id="SM00355">
    <property type="entry name" value="ZnF_C2H2"/>
    <property type="match status" value="16"/>
</dbReference>
<keyword evidence="6" id="KW-0677">Repeat</keyword>
<feature type="compositionally biased region" description="Polar residues" evidence="16">
    <location>
        <begin position="810"/>
        <end position="824"/>
    </location>
</feature>
<proteinExistence type="inferred from homology"/>
<evidence type="ECO:0000256" key="14">
    <source>
        <dbReference type="ARBA" id="ARBA00067168"/>
    </source>
</evidence>
<feature type="region of interest" description="Disordered" evidence="16">
    <location>
        <begin position="2695"/>
        <end position="2757"/>
    </location>
</feature>
<feature type="compositionally biased region" description="Polar residues" evidence="16">
    <location>
        <begin position="1036"/>
        <end position="1058"/>
    </location>
</feature>
<sequence>MGARGADTEFPRDAESFAPGAYFCFPNGTGLRISPGTSQPTANAAIARGHSELCLCHPLGEQEDMSVEDFGGWGEPRRDPDAGEGRPSLGFFPSRRPRDREQAFPSPPRLAAGAHFPLGVSKPRFSAPPQPRLSPFLLPSPPSDSLAPLSPLPPSSPSGPLYVLGGVQARPARDPAERGIVLSRDPGAYATERGVKMADEEAEPERLSRSEGGCVAELQRLGERLQELERQLRESRVPAVEAATDYCQQLCQTLLEYAEKWKTSEDPLPLLEVYTVAIQSYVKARPYLTSECENVALVLERLALSCVELLLCLPVELSDKQWEQFQTLVQVAHEKLMENGSCELHFLATLAQETGVWKNPVLCTILSQEPLDKDKVNEFLAFEGPILLDMRLKHLIKTNQLSQATALAKLCSDHPEIGTKGSFKQTYLVCLCTSSPNEKLIEEISEVDCKDALEMICNLESEGDEKSALVLCTAFLSRQLQQGDMYCAWELTLFWSKLQQRVEPSIQVYLERCRQLSLLTKTVYHIFFLIKVINSETEGAGLATCIELCVKALRLESTENTEVKISICKTISCLLPDDLEVKRACQLSEFLIEPTVDAYYAVEMLYNQPDQKYDEENLPIPNSLRCELLLVLKTQWPFDPEFWDWKTLKRQCLALMGEEASIVSSIDELNDSEVYEKVDYQEESKETSTNGLCGGVGANSGLLKDIGDEKQKKREIKQLRERGFISARFRNWQAYMQYCVLCDKEFLGHRIVRHAQKHYKDGIYSCPICAKNFNSKETFVPHVTLHVKQSSKERLAAMKPLRRLGRPPKITTTNENQKTNTVAKQEQRPIKKNSLYSTDFIVFNDNDGSDDENDDKDKSYEPEVIPVQKPVPVNEFNCPVTFCKKGFKYFKNLIAHVKGHKDNEDAKRFLEMQSKKVICQYCRRHFVSVTHLNDHLQMHCGSKPYICIQMKCKAGFNSYAELLTHRKEHQVFRAKCMFPKCGRIFSEAYLLYDHEAQHYNTYTCKFTGCGKVYRSQGELEKHLDDHSTPPEKVLPSESQLNSSGDSIQPSEVNQNTAENTEKESSMLPSENNIENSLLTDRSDTWEKSKVESAVTKQDPISPSELRQTNGPLSNGLENPATTPLLQSSEVAVSIKVSLNQGIEDKFGKQENTTVEGSGEALVTDLHTQVEDTCNDLCHPGFQEKKGQDCFSEAQMTQNSLVNSETLKIGDLTPQNLERQVNNLMTFSVQNQAGFQNSLPTSKFECGDNVKTSSSIYNLPLKTLESIAFVPPQPSLSNSLGTPSVPPKAPVQKFSCQVEGCTRTYNSSQSIGKHMKTAHPDQYAAFKMQRKNKKGQKANNLNTPNNGKFVYFLPPQVNSSNNAFFTSQTKANGNSTCSAQLQHVSPPIFPAHLASVSTPLLPSMESVMNPNITSQDKNEQGGMLCSQMENLSNTALPAQMEDLTKTVLPLNIDSGSDPFLPLPTESSSMSLFPSPADSGTNSVFSQLENNTNHYSSQIEGNTNSSFLKGGNGENAVFPSQVNVANDFSSTNAQQSAPEKVKKDRGRGPNGKERKPKHNKRAKWPAIIRDGKFICSRCYRAFTNPRSLGGHLSKRSYCKPLDGAEIAQELLQSNGQPSLLASMILSTNAVNLQQPQQSTFNPEACFKDPSFLQLLAAENRSPTFLPNTFSRPAVTNFNTSVSQEGSEIIKQALETAGIPSTFEGAEMLSHVSTGCVSEAPQVNATVMPNPTVPPLLQTVCHPNTLLTTQNRTSNSKTSSIEECNSLPVFPTNDLLLKTVENGLCSSSFPNASGPSQNFTSNSSRVSVISGPQNTRSSHLNKKGNSASKRRKKVALPLIAPNASQNLVTSDLTTMGLIAKSIEIPNTNLHSNVIPSCEPQSLVENLTQKLNNVNNQLFMTDVKENFKTSLESRTVLAPLTLKTENGDSQMMALNSCTTSINSDLQISEDNVIQNFEKTLEIIKTAMNSQILEIKTGTQGAGETSQNAQINYNIQLPSVNTVQNNKLPDSPQFSSFVSVMPTKNNVPQSEVSHKEDQIQEILEGLQKLKLENDLSTPASQCVLINTSVTLTPTPVKSVANVTVVQPVSEMINIQLNEKVNKPFVCQNQGCNYSAMTKDALFKHYGKIHQYTPEMILEIKKNQLKFAPFKCVVPTCTKTFTRNSNLRAHCQLVHHFTTEEMVKLKIKRPYGRKSQSENVSAPRSTQVKKQLAMTEENKRESQPVLELRAETQNTHSNVAVIPEKQPVEKKSPDKTESSLQVITVTSEQYNTDAPTNTQTKGRKIRRHKKEKEEKKRKKPVSQSLEFPTRYSPYRPYRCVHQGCFAAFTIQQNLILHYQAVHKSDLPAFSAEVEEESEAGKESEEIETKQSLKEFRCQVSDCSRIFQAITGLIQHYMKLHEMTPEEIESMTASVDVGKFPCDQLECKSSFTTYLNYVVHLEADHGIGLRASKTEEDGVYKCDCEGCDRIYATRSNLLRHIFNKHNDKHKAHLIRPRRLTPGQENMSSKANQEKSKAKHRGTKHSRCGKEGIKITKTKRKKKNNLENKNAKIVQIEENKPYSLKRGKHVYSIKARNDALSECTSRFVTQYPCMIKGCTSVVTSESNIIRHYKCHKLSKAFTSQHRNLLIVFKRCCNSQVKETSEQEGAKNDVKDPDTCVSESNDNSRTATVPQKEVEKNEKDEMDELTELFITKLINEDSTSVETQANTSSNVSNDFQESNPCQSERQKASNLKRVNKEKNVSQNKKRKVEKAEPASAAELSSVCKEEETAVAIQTTEEHPSSFDWSSFKPMGFEVSFLKFLEESAVKQKKNTDKDHPNTGNKKGSHSNSRKNIDKTAVTSGNHVCPCKESETFVQFANPSQLQCSDNVKIVLDKNLKDCTELVLKQLQEMKPTVSLKKLEVHSNDPDMSIMKDVSIGKATGRGQY</sequence>
<keyword evidence="10" id="KW-0805">Transcription regulation</keyword>
<feature type="compositionally biased region" description="Polar residues" evidence="16">
    <location>
        <begin position="2695"/>
        <end position="2718"/>
    </location>
</feature>
<evidence type="ECO:0000313" key="18">
    <source>
        <dbReference type="Ensembl" id="ENSCJAP00000001104.3"/>
    </source>
</evidence>
<gene>
    <name evidence="18" type="primary">ZNF292</name>
</gene>
<comment type="subcellular location">
    <subcellularLocation>
        <location evidence="2">Nucleus</location>
    </subcellularLocation>
</comment>
<keyword evidence="9" id="KW-0007">Acetylation</keyword>
<dbReference type="STRING" id="9483.ENSCJAP00000001104"/>
<feature type="domain" description="C2H2-type" evidence="17">
    <location>
        <begin position="2144"/>
        <end position="2169"/>
    </location>
</feature>
<feature type="domain" description="C2H2-type" evidence="17">
    <location>
        <begin position="2369"/>
        <end position="2399"/>
    </location>
</feature>
<dbReference type="GO" id="GO:0005634">
    <property type="term" value="C:nucleus"/>
    <property type="evidence" value="ECO:0007669"/>
    <property type="project" value="UniProtKB-SubCell"/>
</dbReference>
<evidence type="ECO:0000256" key="10">
    <source>
        <dbReference type="ARBA" id="ARBA00023015"/>
    </source>
</evidence>
<keyword evidence="13" id="KW-0539">Nucleus</keyword>
<evidence type="ECO:0000256" key="15">
    <source>
        <dbReference type="PROSITE-ProRule" id="PRU00042"/>
    </source>
</evidence>
<dbReference type="Gene3D" id="3.30.160.60">
    <property type="entry name" value="Classic Zinc Finger"/>
    <property type="match status" value="3"/>
</dbReference>
<feature type="domain" description="C2H2-type" evidence="17">
    <location>
        <begin position="917"/>
        <end position="944"/>
    </location>
</feature>
<keyword evidence="11" id="KW-0238">DNA-binding</keyword>
<evidence type="ECO:0000256" key="1">
    <source>
        <dbReference type="ARBA" id="ARBA00003767"/>
    </source>
</evidence>
<dbReference type="InterPro" id="IPR013087">
    <property type="entry name" value="Znf_C2H2_type"/>
</dbReference>
<feature type="compositionally biased region" description="Basic and acidic residues" evidence="16">
    <location>
        <begin position="1020"/>
        <end position="1029"/>
    </location>
</feature>
<evidence type="ECO:0000259" key="17">
    <source>
        <dbReference type="PROSITE" id="PS50157"/>
    </source>
</evidence>
<feature type="compositionally biased region" description="Polar residues" evidence="16">
    <location>
        <begin position="2252"/>
        <end position="2274"/>
    </location>
</feature>
<feature type="compositionally biased region" description="Pro residues" evidence="16">
    <location>
        <begin position="126"/>
        <end position="142"/>
    </location>
</feature>
<name>F6W403_CALJA</name>
<keyword evidence="7 15" id="KW-0863">Zinc-finger</keyword>
<reference evidence="18" key="1">
    <citation type="submission" date="2009-03" db="EMBL/GenBank/DDBJ databases">
        <authorList>
            <person name="Warren W."/>
            <person name="Ye L."/>
            <person name="Minx P."/>
            <person name="Worley K."/>
            <person name="Gibbs R."/>
            <person name="Wilson R.K."/>
        </authorList>
    </citation>
    <scope>NUCLEOTIDE SEQUENCE [LARGE SCALE GENOMIC DNA]</scope>
</reference>
<evidence type="ECO:0000256" key="13">
    <source>
        <dbReference type="ARBA" id="ARBA00023242"/>
    </source>
</evidence>
<dbReference type="Bgee" id="ENSCJAG00000000634">
    <property type="expression patterns" value="Expressed in cerebellum and 6 other cell types or tissues"/>
</dbReference>
<keyword evidence="12" id="KW-0804">Transcription</keyword>
<dbReference type="eggNOG" id="KOG1721">
    <property type="taxonomic scope" value="Eukaryota"/>
</dbReference>
<dbReference type="Pfam" id="PF26218">
    <property type="entry name" value="zf_C2H2_ZNF292"/>
    <property type="match status" value="2"/>
</dbReference>
<feature type="domain" description="C2H2-type" evidence="17">
    <location>
        <begin position="876"/>
        <end position="905"/>
    </location>
</feature>
<feature type="region of interest" description="Disordered" evidence="16">
    <location>
        <begin position="2636"/>
        <end position="2677"/>
    </location>
</feature>
<feature type="domain" description="C2H2-type" evidence="17">
    <location>
        <begin position="1002"/>
        <end position="1031"/>
    </location>
</feature>
<dbReference type="GO" id="GO:0008270">
    <property type="term" value="F:zinc ion binding"/>
    <property type="evidence" value="ECO:0007669"/>
    <property type="project" value="UniProtKB-KW"/>
</dbReference>
<dbReference type="FunCoup" id="F6W403">
    <property type="interactions" value="3530"/>
</dbReference>
<dbReference type="PROSITE" id="PS00028">
    <property type="entry name" value="ZINC_FINGER_C2H2_1"/>
    <property type="match status" value="11"/>
</dbReference>
<feature type="compositionally biased region" description="Polar residues" evidence="16">
    <location>
        <begin position="1094"/>
        <end position="1121"/>
    </location>
</feature>
<dbReference type="Pfam" id="PF25420">
    <property type="entry name" value="zf-C2H2_ZN292"/>
    <property type="match status" value="1"/>
</dbReference>
<dbReference type="GO" id="GO:0000981">
    <property type="term" value="F:DNA-binding transcription factor activity, RNA polymerase II-specific"/>
    <property type="evidence" value="ECO:0007669"/>
    <property type="project" value="TreeGrafter"/>
</dbReference>
<dbReference type="GO" id="GO:0003677">
    <property type="term" value="F:DNA binding"/>
    <property type="evidence" value="ECO:0007669"/>
    <property type="project" value="UniProtKB-KW"/>
</dbReference>
<feature type="domain" description="C2H2-type" evidence="17">
    <location>
        <begin position="1571"/>
        <end position="1598"/>
    </location>
</feature>
<feature type="region of interest" description="Disordered" evidence="16">
    <location>
        <begin position="803"/>
        <end position="828"/>
    </location>
</feature>
<feature type="region of interest" description="Disordered" evidence="16">
    <location>
        <begin position="1786"/>
        <end position="1828"/>
    </location>
</feature>
<dbReference type="Pfam" id="PF00096">
    <property type="entry name" value="zf-C2H2"/>
    <property type="match status" value="1"/>
</dbReference>
<dbReference type="InterPro" id="IPR036236">
    <property type="entry name" value="Znf_C2H2_sf"/>
</dbReference>
<dbReference type="OMA" id="LIVFKQC"/>